<proteinExistence type="predicted"/>
<dbReference type="InterPro" id="IPR050583">
    <property type="entry name" value="Mycobacterial_A85_antigen"/>
</dbReference>
<evidence type="ECO:0000313" key="2">
    <source>
        <dbReference type="Proteomes" id="UP000291106"/>
    </source>
</evidence>
<dbReference type="InterPro" id="IPR029058">
    <property type="entry name" value="AB_hydrolase_fold"/>
</dbReference>
<dbReference type="SUPFAM" id="SSF53474">
    <property type="entry name" value="alpha/beta-Hydrolases"/>
    <property type="match status" value="1"/>
</dbReference>
<dbReference type="PANTHER" id="PTHR48098:SF6">
    <property type="entry name" value="FERRI-BACILLIBACTIN ESTERASE BESA"/>
    <property type="match status" value="1"/>
</dbReference>
<dbReference type="KEGG" id="smai:EXU30_07080"/>
<dbReference type="Gene3D" id="3.40.50.1820">
    <property type="entry name" value="alpha/beta hydrolase"/>
    <property type="match status" value="1"/>
</dbReference>
<protein>
    <submittedName>
        <fullName evidence="1">Esterase</fullName>
    </submittedName>
</protein>
<name>A0A411PMV9_9GAMM</name>
<dbReference type="Proteomes" id="UP000291106">
    <property type="component" value="Chromosome"/>
</dbReference>
<keyword evidence="2" id="KW-1185">Reference proteome</keyword>
<dbReference type="EMBL" id="CP036200">
    <property type="protein sequence ID" value="QBF84821.1"/>
    <property type="molecule type" value="Genomic_DNA"/>
</dbReference>
<dbReference type="Pfam" id="PF00756">
    <property type="entry name" value="Esterase"/>
    <property type="match status" value="1"/>
</dbReference>
<sequence length="297" mass="33540">MTNALLNAPMPSASQGQLKRLDSADIDFAGITPRPIDVWLPADYPAKAPYAVVYMHDGQMLYDAEQSWNKTSWEMDEASAKLNQSDEVKPFIVVGVHNAGPSRHSEYFPQKPFESLPASTQTELYKDKRSESEDLFHQRVYSDNYAAFLAKSLKPFIDSKFEVATDRANTFVMGSSMGGLISWYTALEYPEVFGGAACVSTHWPGSFARENNPIPAAFNLYIAEKIMSEPKVKLYFDYGDQTLDAMYPPLQAKVDKMFAELSYPAHLWQTQYFKGKAHTEVAWAERVDIPLRFLLSQ</sequence>
<gene>
    <name evidence="1" type="ORF">EXU30_07080</name>
</gene>
<reference evidence="1 2" key="1">
    <citation type="submission" date="2019-02" db="EMBL/GenBank/DDBJ databases">
        <title>Shewanella sp. D4-2 isolated from Dokdo Island.</title>
        <authorList>
            <person name="Baek K."/>
        </authorList>
    </citation>
    <scope>NUCLEOTIDE SEQUENCE [LARGE SCALE GENOMIC DNA]</scope>
    <source>
        <strain evidence="1 2">D4-2</strain>
    </source>
</reference>
<dbReference type="AlphaFoldDB" id="A0A411PMV9"/>
<dbReference type="InterPro" id="IPR000801">
    <property type="entry name" value="Esterase-like"/>
</dbReference>
<organism evidence="1 2">
    <name type="scientific">Shewanella maritima</name>
    <dbReference type="NCBI Taxonomy" id="2520507"/>
    <lineage>
        <taxon>Bacteria</taxon>
        <taxon>Pseudomonadati</taxon>
        <taxon>Pseudomonadota</taxon>
        <taxon>Gammaproteobacteria</taxon>
        <taxon>Alteromonadales</taxon>
        <taxon>Shewanellaceae</taxon>
        <taxon>Shewanella</taxon>
    </lineage>
</organism>
<dbReference type="PANTHER" id="PTHR48098">
    <property type="entry name" value="ENTEROCHELIN ESTERASE-RELATED"/>
    <property type="match status" value="1"/>
</dbReference>
<dbReference type="OrthoDB" id="9784036at2"/>
<accession>A0A411PMV9</accession>
<evidence type="ECO:0000313" key="1">
    <source>
        <dbReference type="EMBL" id="QBF84821.1"/>
    </source>
</evidence>